<keyword evidence="2" id="KW-1185">Reference proteome</keyword>
<dbReference type="EMBL" id="KZ819190">
    <property type="protein sequence ID" value="PWZ01712.1"/>
    <property type="molecule type" value="Genomic_DNA"/>
</dbReference>
<dbReference type="Proteomes" id="UP000246740">
    <property type="component" value="Unassembled WGS sequence"/>
</dbReference>
<sequence>MLAPQVTSHAVVPREGSTAAGAFKVSTLGVCHFVTPQVGSLDKCSGAHGIRACKPAQRCPQRRRGAIETTSRGHGTEASAARQCRVQNEELPKKARGFCFLWAPVKLPLLIAYLRRFNVAVVPPEWDSFGFAVVLRGTMLAVLIERPSSHHFGDGPRSRSRDMVEDNTLQRSCRSDTRII</sequence>
<dbReference type="AlphaFoldDB" id="A0A317XUI7"/>
<organism evidence="1 2">
    <name type="scientific">Testicularia cyperi</name>
    <dbReference type="NCBI Taxonomy" id="1882483"/>
    <lineage>
        <taxon>Eukaryota</taxon>
        <taxon>Fungi</taxon>
        <taxon>Dikarya</taxon>
        <taxon>Basidiomycota</taxon>
        <taxon>Ustilaginomycotina</taxon>
        <taxon>Ustilaginomycetes</taxon>
        <taxon>Ustilaginales</taxon>
        <taxon>Anthracoideaceae</taxon>
        <taxon>Testicularia</taxon>
    </lineage>
</organism>
<protein>
    <submittedName>
        <fullName evidence="1">Uncharacterized protein</fullName>
    </submittedName>
</protein>
<accession>A0A317XUI7</accession>
<gene>
    <name evidence="1" type="ORF">BCV70DRAFT_79041</name>
</gene>
<dbReference type="InParanoid" id="A0A317XUI7"/>
<evidence type="ECO:0000313" key="1">
    <source>
        <dbReference type="EMBL" id="PWZ01712.1"/>
    </source>
</evidence>
<name>A0A317XUI7_9BASI</name>
<proteinExistence type="predicted"/>
<evidence type="ECO:0000313" key="2">
    <source>
        <dbReference type="Proteomes" id="UP000246740"/>
    </source>
</evidence>
<reference evidence="1 2" key="1">
    <citation type="journal article" date="2018" name="Mol. Biol. Evol.">
        <title>Broad Genomic Sampling Reveals a Smut Pathogenic Ancestry of the Fungal Clade Ustilaginomycotina.</title>
        <authorList>
            <person name="Kijpornyongpan T."/>
            <person name="Mondo S.J."/>
            <person name="Barry K."/>
            <person name="Sandor L."/>
            <person name="Lee J."/>
            <person name="Lipzen A."/>
            <person name="Pangilinan J."/>
            <person name="LaButti K."/>
            <person name="Hainaut M."/>
            <person name="Henrissat B."/>
            <person name="Grigoriev I.V."/>
            <person name="Spatafora J.W."/>
            <person name="Aime M.C."/>
        </authorList>
    </citation>
    <scope>NUCLEOTIDE SEQUENCE [LARGE SCALE GENOMIC DNA]</scope>
    <source>
        <strain evidence="1 2">MCA 3645</strain>
    </source>
</reference>